<evidence type="ECO:0000313" key="6">
    <source>
        <dbReference type="Proteomes" id="UP001597273"/>
    </source>
</evidence>
<comment type="cofactor">
    <cofactor evidence="1">
        <name>Mg(2+)</name>
        <dbReference type="ChEBI" id="CHEBI:18420"/>
    </cofactor>
</comment>
<dbReference type="Proteomes" id="UP001597273">
    <property type="component" value="Unassembled WGS sequence"/>
</dbReference>
<gene>
    <name evidence="5" type="ORF">ACFSDB_15515</name>
</gene>
<dbReference type="EC" id="3.6.-.-" evidence="5"/>
<evidence type="ECO:0000256" key="1">
    <source>
        <dbReference type="ARBA" id="ARBA00001946"/>
    </source>
</evidence>
<evidence type="ECO:0000259" key="4">
    <source>
        <dbReference type="PROSITE" id="PS51462"/>
    </source>
</evidence>
<reference evidence="6" key="1">
    <citation type="journal article" date="2019" name="Int. J. Syst. Evol. Microbiol.">
        <title>The Global Catalogue of Microorganisms (GCM) 10K type strain sequencing project: providing services to taxonomists for standard genome sequencing and annotation.</title>
        <authorList>
            <consortium name="The Broad Institute Genomics Platform"/>
            <consortium name="The Broad Institute Genome Sequencing Center for Infectious Disease"/>
            <person name="Wu L."/>
            <person name="Ma J."/>
        </authorList>
    </citation>
    <scope>NUCLEOTIDE SEQUENCE [LARGE SCALE GENOMIC DNA]</scope>
    <source>
        <strain evidence="6">CGMCC 1.15475</strain>
    </source>
</reference>
<name>A0ABW4QLE3_9BACL</name>
<evidence type="ECO:0000313" key="5">
    <source>
        <dbReference type="EMBL" id="MFD1864309.1"/>
    </source>
</evidence>
<dbReference type="PANTHER" id="PTHR43046">
    <property type="entry name" value="GDP-MANNOSE MANNOSYL HYDROLASE"/>
    <property type="match status" value="1"/>
</dbReference>
<keyword evidence="2 3" id="KW-0378">Hydrolase</keyword>
<dbReference type="GO" id="GO:0016787">
    <property type="term" value="F:hydrolase activity"/>
    <property type="evidence" value="ECO:0007669"/>
    <property type="project" value="UniProtKB-KW"/>
</dbReference>
<dbReference type="PANTHER" id="PTHR43046:SF2">
    <property type="entry name" value="8-OXO-DGTP DIPHOSPHATASE-RELATED"/>
    <property type="match status" value="1"/>
</dbReference>
<dbReference type="InterPro" id="IPR015797">
    <property type="entry name" value="NUDIX_hydrolase-like_dom_sf"/>
</dbReference>
<proteinExistence type="inferred from homology"/>
<organism evidence="5 6">
    <name type="scientific">Planococcus chinensis</name>
    <dbReference type="NCBI Taxonomy" id="272917"/>
    <lineage>
        <taxon>Bacteria</taxon>
        <taxon>Bacillati</taxon>
        <taxon>Bacillota</taxon>
        <taxon>Bacilli</taxon>
        <taxon>Bacillales</taxon>
        <taxon>Caryophanaceae</taxon>
        <taxon>Planococcus</taxon>
    </lineage>
</organism>
<comment type="similarity">
    <text evidence="3">Belongs to the Nudix hydrolase family.</text>
</comment>
<dbReference type="Gene3D" id="3.90.79.10">
    <property type="entry name" value="Nucleoside Triphosphate Pyrophosphohydrolase"/>
    <property type="match status" value="1"/>
</dbReference>
<evidence type="ECO:0000256" key="3">
    <source>
        <dbReference type="RuleBase" id="RU003476"/>
    </source>
</evidence>
<sequence>MEKWTGAAGICVNDRNEMLMVREEIAGGGSAWTVPAGGVEPPETVEQCAVREMAEETGYLARVLEKLRVKSGEYEHLGIAYEVHYFLMEAIGGQAELQDPDNLVREIGWKPLQEVKSLPLVYPEDRKYLASRLEKGFKLNSV</sequence>
<keyword evidence="6" id="KW-1185">Reference proteome</keyword>
<dbReference type="InterPro" id="IPR020084">
    <property type="entry name" value="NUDIX_hydrolase_CS"/>
</dbReference>
<dbReference type="CDD" id="cd02883">
    <property type="entry name" value="NUDIX_Hydrolase"/>
    <property type="match status" value="1"/>
</dbReference>
<protein>
    <submittedName>
        <fullName evidence="5">NUDIX hydrolase</fullName>
        <ecNumber evidence="5">3.6.-.-</ecNumber>
    </submittedName>
</protein>
<comment type="caution">
    <text evidence="5">The sequence shown here is derived from an EMBL/GenBank/DDBJ whole genome shotgun (WGS) entry which is preliminary data.</text>
</comment>
<dbReference type="EMBL" id="JBHUFW010000012">
    <property type="protein sequence ID" value="MFD1864309.1"/>
    <property type="molecule type" value="Genomic_DNA"/>
</dbReference>
<dbReference type="PROSITE" id="PS51462">
    <property type="entry name" value="NUDIX"/>
    <property type="match status" value="1"/>
</dbReference>
<evidence type="ECO:0000256" key="2">
    <source>
        <dbReference type="ARBA" id="ARBA00022801"/>
    </source>
</evidence>
<dbReference type="RefSeq" id="WP_204892910.1">
    <property type="nucleotide sequence ID" value="NZ_JBHUFW010000012.1"/>
</dbReference>
<accession>A0ABW4QLE3</accession>
<dbReference type="PROSITE" id="PS00893">
    <property type="entry name" value="NUDIX_BOX"/>
    <property type="match status" value="1"/>
</dbReference>
<feature type="domain" description="Nudix hydrolase" evidence="4">
    <location>
        <begin position="3"/>
        <end position="133"/>
    </location>
</feature>
<dbReference type="Pfam" id="PF00293">
    <property type="entry name" value="NUDIX"/>
    <property type="match status" value="1"/>
</dbReference>
<dbReference type="InterPro" id="IPR000086">
    <property type="entry name" value="NUDIX_hydrolase_dom"/>
</dbReference>
<dbReference type="InterPro" id="IPR020476">
    <property type="entry name" value="Nudix_hydrolase"/>
</dbReference>
<dbReference type="PRINTS" id="PR00502">
    <property type="entry name" value="NUDIXFAMILY"/>
</dbReference>
<dbReference type="SUPFAM" id="SSF55811">
    <property type="entry name" value="Nudix"/>
    <property type="match status" value="1"/>
</dbReference>